<evidence type="ECO:0000313" key="2">
    <source>
        <dbReference type="EMBL" id="EKG13713.1"/>
    </source>
</evidence>
<dbReference type="InParanoid" id="K2RGI2"/>
<accession>K2RGI2</accession>
<feature type="compositionally biased region" description="Polar residues" evidence="1">
    <location>
        <begin position="57"/>
        <end position="71"/>
    </location>
</feature>
<dbReference type="AlphaFoldDB" id="K2RGI2"/>
<reference evidence="2 3" key="1">
    <citation type="journal article" date="2012" name="BMC Genomics">
        <title>Tools to kill: Genome of one of the most destructive plant pathogenic fungi Macrophomina phaseolina.</title>
        <authorList>
            <person name="Islam M.S."/>
            <person name="Haque M.S."/>
            <person name="Islam M.M."/>
            <person name="Emdad E.M."/>
            <person name="Halim A."/>
            <person name="Hossen Q.M.M."/>
            <person name="Hossain M.Z."/>
            <person name="Ahmed B."/>
            <person name="Rahim S."/>
            <person name="Rahman M.S."/>
            <person name="Alam M.M."/>
            <person name="Hou S."/>
            <person name="Wan X."/>
            <person name="Saito J.A."/>
            <person name="Alam M."/>
        </authorList>
    </citation>
    <scope>NUCLEOTIDE SEQUENCE [LARGE SCALE GENOMIC DNA]</scope>
    <source>
        <strain evidence="2 3">MS6</strain>
    </source>
</reference>
<evidence type="ECO:0000313" key="3">
    <source>
        <dbReference type="Proteomes" id="UP000007129"/>
    </source>
</evidence>
<gene>
    <name evidence="2" type="ORF">MPH_09179</name>
</gene>
<sequence>MLTPKSHWRCSSSTGRRTPKSPSSSSATTSASPTLEPCTSSWPARGLRGPHGARPSRCSTTPGCTKSSWTGSPPPPTKHHHSRVDIGYPFFIAATGLKKAIIEPTDYI</sequence>
<dbReference type="EMBL" id="AHHD01000387">
    <property type="protein sequence ID" value="EKG13713.1"/>
    <property type="molecule type" value="Genomic_DNA"/>
</dbReference>
<proteinExistence type="predicted"/>
<organism evidence="2 3">
    <name type="scientific">Macrophomina phaseolina (strain MS6)</name>
    <name type="common">Charcoal rot fungus</name>
    <dbReference type="NCBI Taxonomy" id="1126212"/>
    <lineage>
        <taxon>Eukaryota</taxon>
        <taxon>Fungi</taxon>
        <taxon>Dikarya</taxon>
        <taxon>Ascomycota</taxon>
        <taxon>Pezizomycotina</taxon>
        <taxon>Dothideomycetes</taxon>
        <taxon>Dothideomycetes incertae sedis</taxon>
        <taxon>Botryosphaeriales</taxon>
        <taxon>Botryosphaeriaceae</taxon>
        <taxon>Macrophomina</taxon>
    </lineage>
</organism>
<dbReference type="VEuPathDB" id="FungiDB:MPH_09179"/>
<name>K2RGI2_MACPH</name>
<dbReference type="HOGENOM" id="CLU_2197460_0_0_1"/>
<evidence type="ECO:0000256" key="1">
    <source>
        <dbReference type="SAM" id="MobiDB-lite"/>
    </source>
</evidence>
<feature type="compositionally biased region" description="Low complexity" evidence="1">
    <location>
        <begin position="11"/>
        <end position="34"/>
    </location>
</feature>
<comment type="caution">
    <text evidence="2">The sequence shown here is derived from an EMBL/GenBank/DDBJ whole genome shotgun (WGS) entry which is preliminary data.</text>
</comment>
<dbReference type="Proteomes" id="UP000007129">
    <property type="component" value="Unassembled WGS sequence"/>
</dbReference>
<feature type="region of interest" description="Disordered" evidence="1">
    <location>
        <begin position="1"/>
        <end position="83"/>
    </location>
</feature>
<protein>
    <submittedName>
        <fullName evidence="2">Uncharacterized protein</fullName>
    </submittedName>
</protein>